<name>A0ACB8A8B9_9AGAM</name>
<keyword evidence="2" id="KW-1185">Reference proteome</keyword>
<dbReference type="Proteomes" id="UP000790377">
    <property type="component" value="Unassembled WGS sequence"/>
</dbReference>
<reference evidence="1" key="1">
    <citation type="journal article" date="2021" name="New Phytol.">
        <title>Evolutionary innovations through gain and loss of genes in the ectomycorrhizal Boletales.</title>
        <authorList>
            <person name="Wu G."/>
            <person name="Miyauchi S."/>
            <person name="Morin E."/>
            <person name="Kuo A."/>
            <person name="Drula E."/>
            <person name="Varga T."/>
            <person name="Kohler A."/>
            <person name="Feng B."/>
            <person name="Cao Y."/>
            <person name="Lipzen A."/>
            <person name="Daum C."/>
            <person name="Hundley H."/>
            <person name="Pangilinan J."/>
            <person name="Johnson J."/>
            <person name="Barry K."/>
            <person name="LaButti K."/>
            <person name="Ng V."/>
            <person name="Ahrendt S."/>
            <person name="Min B."/>
            <person name="Choi I.G."/>
            <person name="Park H."/>
            <person name="Plett J.M."/>
            <person name="Magnuson J."/>
            <person name="Spatafora J.W."/>
            <person name="Nagy L.G."/>
            <person name="Henrissat B."/>
            <person name="Grigoriev I.V."/>
            <person name="Yang Z.L."/>
            <person name="Xu J."/>
            <person name="Martin F.M."/>
        </authorList>
    </citation>
    <scope>NUCLEOTIDE SEQUENCE</scope>
    <source>
        <strain evidence="1">ATCC 28755</strain>
    </source>
</reference>
<evidence type="ECO:0000313" key="2">
    <source>
        <dbReference type="Proteomes" id="UP000790377"/>
    </source>
</evidence>
<organism evidence="1 2">
    <name type="scientific">Hygrophoropsis aurantiaca</name>
    <dbReference type="NCBI Taxonomy" id="72124"/>
    <lineage>
        <taxon>Eukaryota</taxon>
        <taxon>Fungi</taxon>
        <taxon>Dikarya</taxon>
        <taxon>Basidiomycota</taxon>
        <taxon>Agaricomycotina</taxon>
        <taxon>Agaricomycetes</taxon>
        <taxon>Agaricomycetidae</taxon>
        <taxon>Boletales</taxon>
        <taxon>Coniophorineae</taxon>
        <taxon>Hygrophoropsidaceae</taxon>
        <taxon>Hygrophoropsis</taxon>
    </lineage>
</organism>
<sequence length="322" mass="36374">MPVSPTSSQNLAWEIRLVNYSNSMNLFHAVQVIPQLNLHDSPGCFTSVASLTFLVWEILVTLDAEVQYIWPKPRTAIFKWVYLSLRYGALMLQIFHQFAVPYLIDHNATAFLCKAWFVYAMISGQLLTMSVEFILMMRVYALYNKSRHIALLLFSLFILEIFALFINSIRTMPNVQTSEVCVLIKPTKDVVYYSLAVLLTQSTLLALTVTKHVLARRTGFGRTPLVSQLTRDGTVVYAGVLVLILMTAICCGSDSELIVAMFFWSGSISPTSGCRLIMNMQRLSRSNTSDSDTRFDTVAQFTTEIEIDHPISDEANPEIVQR</sequence>
<evidence type="ECO:0000313" key="1">
    <source>
        <dbReference type="EMBL" id="KAH7909304.1"/>
    </source>
</evidence>
<gene>
    <name evidence="1" type="ORF">BJ138DRAFT_1155550</name>
</gene>
<comment type="caution">
    <text evidence="1">The sequence shown here is derived from an EMBL/GenBank/DDBJ whole genome shotgun (WGS) entry which is preliminary data.</text>
</comment>
<dbReference type="EMBL" id="MU267767">
    <property type="protein sequence ID" value="KAH7909304.1"/>
    <property type="molecule type" value="Genomic_DNA"/>
</dbReference>
<protein>
    <submittedName>
        <fullName evidence="1">Uncharacterized protein</fullName>
    </submittedName>
</protein>
<proteinExistence type="predicted"/>
<accession>A0ACB8A8B9</accession>